<dbReference type="InterPro" id="IPR016169">
    <property type="entry name" value="FAD-bd_PCMH_sub2"/>
</dbReference>
<dbReference type="GO" id="GO:0016491">
    <property type="term" value="F:oxidoreductase activity"/>
    <property type="evidence" value="ECO:0007669"/>
    <property type="project" value="InterPro"/>
</dbReference>
<protein>
    <submittedName>
        <fullName evidence="2">Putative oxidoreductase (Molybdopterin dehydrogenase?)</fullName>
    </submittedName>
</protein>
<dbReference type="PROSITE" id="PS51387">
    <property type="entry name" value="FAD_PCMH"/>
    <property type="match status" value="1"/>
</dbReference>
<dbReference type="InterPro" id="IPR016166">
    <property type="entry name" value="FAD-bd_PCMH"/>
</dbReference>
<dbReference type="PANTHER" id="PTHR42659:SF9">
    <property type="entry name" value="XANTHINE DEHYDROGENASE FAD-BINDING SUBUNIT XDHB-RELATED"/>
    <property type="match status" value="1"/>
</dbReference>
<organism evidence="2 3">
    <name type="scientific">Mycobacteroides abscessus</name>
    <dbReference type="NCBI Taxonomy" id="36809"/>
    <lineage>
        <taxon>Bacteria</taxon>
        <taxon>Bacillati</taxon>
        <taxon>Actinomycetota</taxon>
        <taxon>Actinomycetes</taxon>
        <taxon>Mycobacteriales</taxon>
        <taxon>Mycobacteriaceae</taxon>
        <taxon>Mycobacteroides</taxon>
    </lineage>
</organism>
<gene>
    <name evidence="2" type="ORF">ERS075579_00419</name>
</gene>
<reference evidence="2 3" key="1">
    <citation type="submission" date="2015-03" db="EMBL/GenBank/DDBJ databases">
        <authorList>
            <person name="Murphy D."/>
        </authorList>
    </citation>
    <scope>NUCLEOTIDE SEQUENCE [LARGE SCALE GENOMIC DNA]</scope>
    <source>
        <strain evidence="2 3">PAP088</strain>
    </source>
</reference>
<sequence length="270" mass="28558">MDLYSIDSVLIPRDRADLSGLGTQDGVLAGGTWLMSQPQPGLRRLVDLTGMRWPDLVVDAGGLEVAATCSIERLINASYPPDWQATALFGQCARALLASFKIWRTATVGGNICLGLPAGAMISLCAALDAELHIWRHDGTDERCTITEFVTGINETVLHPGDVLRAITFPSSALSQPTALRKIAYSPLGRSGALVTGRLDDADIVLGITAATRRPIVLRVPAEARRAREAVAAIPGVEFHTDAHGTAEWRGAVTTQLAGEVAAELTGAVS</sequence>
<dbReference type="InterPro" id="IPR051312">
    <property type="entry name" value="Diverse_Substr_Oxidored"/>
</dbReference>
<dbReference type="EMBL" id="CSWP01000001">
    <property type="protein sequence ID" value="CPV33206.1"/>
    <property type="molecule type" value="Genomic_DNA"/>
</dbReference>
<evidence type="ECO:0000313" key="3">
    <source>
        <dbReference type="Proteomes" id="UP000045782"/>
    </source>
</evidence>
<accession>A0A0U0Y7D4</accession>
<feature type="domain" description="FAD-binding PCMH-type" evidence="1">
    <location>
        <begin position="1"/>
        <end position="174"/>
    </location>
</feature>
<dbReference type="GO" id="GO:0071949">
    <property type="term" value="F:FAD binding"/>
    <property type="evidence" value="ECO:0007669"/>
    <property type="project" value="InterPro"/>
</dbReference>
<evidence type="ECO:0000313" key="2">
    <source>
        <dbReference type="EMBL" id="CPV33206.1"/>
    </source>
</evidence>
<dbReference type="SUPFAM" id="SSF56176">
    <property type="entry name" value="FAD-binding/transporter-associated domain-like"/>
    <property type="match status" value="1"/>
</dbReference>
<evidence type="ECO:0000259" key="1">
    <source>
        <dbReference type="PROSITE" id="PS51387"/>
    </source>
</evidence>
<proteinExistence type="predicted"/>
<dbReference type="RefSeq" id="WP_005057397.1">
    <property type="nucleotide sequence ID" value="NZ_CP014951.1"/>
</dbReference>
<name>A0A0U0Y7D4_9MYCO</name>
<dbReference type="Proteomes" id="UP000045782">
    <property type="component" value="Unassembled WGS sequence"/>
</dbReference>
<dbReference type="AlphaFoldDB" id="A0A0U0Y7D4"/>
<dbReference type="InterPro" id="IPR002346">
    <property type="entry name" value="Mopterin_DH_FAD-bd"/>
</dbReference>
<dbReference type="Pfam" id="PF00941">
    <property type="entry name" value="FAD_binding_5"/>
    <property type="match status" value="1"/>
</dbReference>
<dbReference type="PANTHER" id="PTHR42659">
    <property type="entry name" value="XANTHINE DEHYDROGENASE SUBUNIT C-RELATED"/>
    <property type="match status" value="1"/>
</dbReference>
<dbReference type="InterPro" id="IPR036318">
    <property type="entry name" value="FAD-bd_PCMH-like_sf"/>
</dbReference>
<dbReference type="Gene3D" id="3.30.465.10">
    <property type="match status" value="1"/>
</dbReference>